<dbReference type="EMBL" id="LGTW01000024">
    <property type="protein sequence ID" value="KWX20855.1"/>
    <property type="molecule type" value="Genomic_DNA"/>
</dbReference>
<dbReference type="Proteomes" id="UP000070612">
    <property type="component" value="Unassembled WGS sequence"/>
</dbReference>
<comment type="caution">
    <text evidence="1">The sequence shown here is derived from an EMBL/GenBank/DDBJ whole genome shotgun (WGS) entry which is preliminary data.</text>
</comment>
<evidence type="ECO:0000313" key="2">
    <source>
        <dbReference type="Proteomes" id="UP000070612"/>
    </source>
</evidence>
<gene>
    <name evidence="1" type="ORF">AFM11_28575</name>
</gene>
<reference evidence="1 2" key="1">
    <citation type="submission" date="2015-07" db="EMBL/GenBank/DDBJ databases">
        <title>A draft genome sequence of Mycobacterium wolinskyi.</title>
        <authorList>
            <person name="de Man T.J."/>
            <person name="Perry K.A."/>
            <person name="Coulliette A.D."/>
            <person name="Jensen B."/>
            <person name="Toney N.C."/>
            <person name="Limbago B.M."/>
            <person name="Noble-Wang J."/>
        </authorList>
    </citation>
    <scope>NUCLEOTIDE SEQUENCE [LARGE SCALE GENOMIC DNA]</scope>
    <source>
        <strain evidence="1 2">CDC_01</strain>
    </source>
</reference>
<name>A0A132PEU7_9MYCO</name>
<keyword evidence="2" id="KW-1185">Reference proteome</keyword>
<dbReference type="AlphaFoldDB" id="A0A132PEU7"/>
<dbReference type="PATRIC" id="fig|59750.3.peg.3595"/>
<evidence type="ECO:0000313" key="1">
    <source>
        <dbReference type="EMBL" id="KWX20855.1"/>
    </source>
</evidence>
<dbReference type="RefSeq" id="WP_067856362.1">
    <property type="nucleotide sequence ID" value="NZ_LGTW01000024.1"/>
</dbReference>
<organism evidence="1 2">
    <name type="scientific">Mycolicibacterium wolinskyi</name>
    <dbReference type="NCBI Taxonomy" id="59750"/>
    <lineage>
        <taxon>Bacteria</taxon>
        <taxon>Bacillati</taxon>
        <taxon>Actinomycetota</taxon>
        <taxon>Actinomycetes</taxon>
        <taxon>Mycobacteriales</taxon>
        <taxon>Mycobacteriaceae</taxon>
        <taxon>Mycolicibacterium</taxon>
    </lineage>
</organism>
<protein>
    <submittedName>
        <fullName evidence="1">Antitoxin Phd</fullName>
    </submittedName>
</protein>
<accession>A0A132PEU7</accession>
<proteinExistence type="predicted"/>
<sequence length="65" mass="7408">MPSLNIEFDEKEMEQIRAAAQADDLSLKKFVHAAVMERASMHKRRVAEAARLVAERSAELNRRLA</sequence>